<comment type="caution">
    <text evidence="2">The sequence shown here is derived from an EMBL/GenBank/DDBJ whole genome shotgun (WGS) entry which is preliminary data.</text>
</comment>
<sequence length="80" mass="8793">MFIDELLEEAKGRKQKPCKEPDLIADSFRSPSVDSTEVGDASGDTIRGGGRGERGSRERESDRSDGAWSRPRPICPRGET</sequence>
<gene>
    <name evidence="2" type="ORF">QR680_001061</name>
</gene>
<evidence type="ECO:0000313" key="2">
    <source>
        <dbReference type="EMBL" id="KAK0395010.1"/>
    </source>
</evidence>
<feature type="region of interest" description="Disordered" evidence="1">
    <location>
        <begin position="1"/>
        <end position="80"/>
    </location>
</feature>
<reference evidence="2" key="1">
    <citation type="submission" date="2023-06" db="EMBL/GenBank/DDBJ databases">
        <title>Genomic analysis of the entomopathogenic nematode Steinernema hermaphroditum.</title>
        <authorList>
            <person name="Schwarz E.M."/>
            <person name="Heppert J.K."/>
            <person name="Baniya A."/>
            <person name="Schwartz H.T."/>
            <person name="Tan C.-H."/>
            <person name="Antoshechkin I."/>
            <person name="Sternberg P.W."/>
            <person name="Goodrich-Blair H."/>
            <person name="Dillman A.R."/>
        </authorList>
    </citation>
    <scope>NUCLEOTIDE SEQUENCE</scope>
    <source>
        <strain evidence="2">PS9179</strain>
        <tissue evidence="2">Whole animal</tissue>
    </source>
</reference>
<dbReference type="AlphaFoldDB" id="A0AA39GWU2"/>
<feature type="compositionally biased region" description="Basic and acidic residues" evidence="1">
    <location>
        <begin position="50"/>
        <end position="65"/>
    </location>
</feature>
<dbReference type="Proteomes" id="UP001175271">
    <property type="component" value="Unassembled WGS sequence"/>
</dbReference>
<protein>
    <submittedName>
        <fullName evidence="2">Uncharacterized protein</fullName>
    </submittedName>
</protein>
<evidence type="ECO:0000313" key="3">
    <source>
        <dbReference type="Proteomes" id="UP001175271"/>
    </source>
</evidence>
<accession>A0AA39GWU2</accession>
<organism evidence="2 3">
    <name type="scientific">Steinernema hermaphroditum</name>
    <dbReference type="NCBI Taxonomy" id="289476"/>
    <lineage>
        <taxon>Eukaryota</taxon>
        <taxon>Metazoa</taxon>
        <taxon>Ecdysozoa</taxon>
        <taxon>Nematoda</taxon>
        <taxon>Chromadorea</taxon>
        <taxon>Rhabditida</taxon>
        <taxon>Tylenchina</taxon>
        <taxon>Panagrolaimomorpha</taxon>
        <taxon>Strongyloidoidea</taxon>
        <taxon>Steinernematidae</taxon>
        <taxon>Steinernema</taxon>
    </lineage>
</organism>
<feature type="compositionally biased region" description="Basic and acidic residues" evidence="1">
    <location>
        <begin position="8"/>
        <end position="22"/>
    </location>
</feature>
<evidence type="ECO:0000256" key="1">
    <source>
        <dbReference type="SAM" id="MobiDB-lite"/>
    </source>
</evidence>
<dbReference type="EMBL" id="JAUCMV010000005">
    <property type="protein sequence ID" value="KAK0395010.1"/>
    <property type="molecule type" value="Genomic_DNA"/>
</dbReference>
<proteinExistence type="predicted"/>
<name>A0AA39GWU2_9BILA</name>
<keyword evidence="3" id="KW-1185">Reference proteome</keyword>